<proteinExistence type="predicted"/>
<dbReference type="Proteomes" id="UP000315112">
    <property type="component" value="Unassembled WGS sequence"/>
</dbReference>
<dbReference type="EMBL" id="CP046904">
    <property type="protein sequence ID" value="QGZ38868.1"/>
    <property type="molecule type" value="Genomic_DNA"/>
</dbReference>
<sequence>MSETILQAWRAAWPDALAAWSRYTRLGEPLLCAHTIEAAAEGLQGSFAMIRLADQRVVIDLEAVCRHGLEGYATEILAHEIGHHVLAPASVTDHLRLLARIRAALPTLERHAPMIANLYTDLFINDRLQRQAGLRIADIYAVLAARDEASASGQVWQLYMGICEELWQRKGQLGAGADAARATDAWLGARLVRVYANDWLDGAGRFATLLLPYLVDDSRVPPELLDTLEACAGAEPAGALGVDREELQGALHPVHDPLISGLDEAGQADERPPLPDVPQGQCREPFAYGEMLRAAGVKLTDVEIAVRYYRERALPHLVPFPARRAPEVEEPQLEGHEPWNIGDPLDEIDWLHSLALAPVPIPGVTTFKRTYGREAGSTEQVLPMDLDMYVDSSGSMPNPRVATSWLALAGAVIALSALRAGASVRVTLWSGKHEVLETDGFTRDEQCILAVLTGYFGGGTAFPIHRLRDTWCGPGLRPRPGRRPTHLLMISDEGIDTLFAADERRNSGWDVAAAALRAAGAGGTMALNLSSWFIERGKAGGVPAYDTLQRAEREQGWQISAIQKMEDLLEFARVFSRRHYADAGRRA</sequence>
<evidence type="ECO:0000313" key="3">
    <source>
        <dbReference type="Proteomes" id="UP000315112"/>
    </source>
</evidence>
<name>A0A562PEV8_9BURK</name>
<reference evidence="1 4" key="3">
    <citation type="submission" date="2019-12" db="EMBL/GenBank/DDBJ databases">
        <title>Draft Genome Sequences of Six Type Strains of the Genus Massilia.</title>
        <authorList>
            <person name="Miess H."/>
            <person name="Frediansyah A."/>
            <person name="Goeker M."/>
            <person name="Gross H."/>
        </authorList>
    </citation>
    <scope>NUCLEOTIDE SEQUENCE [LARGE SCALE GENOMIC DNA]</scope>
    <source>
        <strain evidence="1 4">DSM 26639</strain>
    </source>
</reference>
<reference evidence="2" key="2">
    <citation type="submission" date="2019-07" db="EMBL/GenBank/DDBJ databases">
        <authorList>
            <person name="Whitman W."/>
            <person name="Huntemann M."/>
            <person name="Clum A."/>
            <person name="Pillay M."/>
            <person name="Palaniappan K."/>
            <person name="Varghese N."/>
            <person name="Mikhailova N."/>
            <person name="Stamatis D."/>
            <person name="Reddy T."/>
            <person name="Daum C."/>
            <person name="Shapiro N."/>
            <person name="Ivanova N."/>
            <person name="Kyrpides N."/>
            <person name="Woyke T."/>
        </authorList>
    </citation>
    <scope>NUCLEOTIDE SEQUENCE</scope>
    <source>
        <strain evidence="2">CGMCC 1.10685</strain>
    </source>
</reference>
<evidence type="ECO:0000313" key="1">
    <source>
        <dbReference type="EMBL" id="QGZ38868.1"/>
    </source>
</evidence>
<gene>
    <name evidence="1" type="ORF">GO485_07280</name>
    <name evidence="2" type="ORF">IP92_05273</name>
</gene>
<dbReference type="RefSeq" id="WP_145880921.1">
    <property type="nucleotide sequence ID" value="NZ_CP046904.1"/>
</dbReference>
<dbReference type="AlphaFoldDB" id="A0A562PEV8"/>
<keyword evidence="4" id="KW-1185">Reference proteome</keyword>
<evidence type="ECO:0000313" key="4">
    <source>
        <dbReference type="Proteomes" id="UP000437862"/>
    </source>
</evidence>
<dbReference type="OrthoDB" id="974562at2"/>
<organism evidence="2 3">
    <name type="scientific">Pseudoduganella flava</name>
    <dbReference type="NCBI Taxonomy" id="871742"/>
    <lineage>
        <taxon>Bacteria</taxon>
        <taxon>Pseudomonadati</taxon>
        <taxon>Pseudomonadota</taxon>
        <taxon>Betaproteobacteria</taxon>
        <taxon>Burkholderiales</taxon>
        <taxon>Oxalobacteraceae</taxon>
        <taxon>Telluria group</taxon>
        <taxon>Pseudoduganella</taxon>
    </lineage>
</organism>
<accession>A0A562PEV8</accession>
<protein>
    <submittedName>
        <fullName evidence="1">VWA domain-containing protein</fullName>
    </submittedName>
</protein>
<reference evidence="2 3" key="1">
    <citation type="journal article" date="2015" name="Stand. Genomic Sci.">
        <title>Genomic Encyclopedia of Bacterial and Archaeal Type Strains, Phase III: the genomes of soil and plant-associated and newly described type strains.</title>
        <authorList>
            <person name="Whitman W.B."/>
            <person name="Woyke T."/>
            <person name="Klenk H.P."/>
            <person name="Zhou Y."/>
            <person name="Lilburn T.G."/>
            <person name="Beck B.J."/>
            <person name="De Vos P."/>
            <person name="Vandamme P."/>
            <person name="Eisen J.A."/>
            <person name="Garrity G."/>
            <person name="Hugenholtz P."/>
            <person name="Kyrpides N.C."/>
        </authorList>
    </citation>
    <scope>NUCLEOTIDE SEQUENCE [LARGE SCALE GENOMIC DNA]</scope>
    <source>
        <strain evidence="2 3">CGMCC 1.10685</strain>
    </source>
</reference>
<dbReference type="EMBL" id="VLKW01000013">
    <property type="protein sequence ID" value="TWI42939.1"/>
    <property type="molecule type" value="Genomic_DNA"/>
</dbReference>
<evidence type="ECO:0000313" key="2">
    <source>
        <dbReference type="EMBL" id="TWI42939.1"/>
    </source>
</evidence>
<dbReference type="Proteomes" id="UP000437862">
    <property type="component" value="Chromosome"/>
</dbReference>